<gene>
    <name evidence="3" type="ORF">JAAARDRAFT_200049</name>
</gene>
<dbReference type="AlphaFoldDB" id="A0A067PH94"/>
<feature type="compositionally biased region" description="Polar residues" evidence="1">
    <location>
        <begin position="203"/>
        <end position="233"/>
    </location>
</feature>
<feature type="region of interest" description="Disordered" evidence="1">
    <location>
        <begin position="167"/>
        <end position="283"/>
    </location>
</feature>
<feature type="compositionally biased region" description="Low complexity" evidence="1">
    <location>
        <begin position="182"/>
        <end position="198"/>
    </location>
</feature>
<evidence type="ECO:0000256" key="1">
    <source>
        <dbReference type="SAM" id="MobiDB-lite"/>
    </source>
</evidence>
<dbReference type="OrthoDB" id="2796963at2759"/>
<feature type="compositionally biased region" description="Low complexity" evidence="1">
    <location>
        <begin position="239"/>
        <end position="254"/>
    </location>
</feature>
<keyword evidence="2" id="KW-0812">Transmembrane</keyword>
<evidence type="ECO:0000313" key="4">
    <source>
        <dbReference type="Proteomes" id="UP000027265"/>
    </source>
</evidence>
<evidence type="ECO:0000256" key="2">
    <source>
        <dbReference type="SAM" id="Phobius"/>
    </source>
</evidence>
<proteinExistence type="predicted"/>
<organism evidence="3 4">
    <name type="scientific">Jaapia argillacea MUCL 33604</name>
    <dbReference type="NCBI Taxonomy" id="933084"/>
    <lineage>
        <taxon>Eukaryota</taxon>
        <taxon>Fungi</taxon>
        <taxon>Dikarya</taxon>
        <taxon>Basidiomycota</taxon>
        <taxon>Agaricomycotina</taxon>
        <taxon>Agaricomycetes</taxon>
        <taxon>Agaricomycetidae</taxon>
        <taxon>Jaapiales</taxon>
        <taxon>Jaapiaceae</taxon>
        <taxon>Jaapia</taxon>
    </lineage>
</organism>
<sequence length="340" mass="36110">MAAESPTPSDSTVAGTPSSYPFPSFTQIEPTPTPSNSSEQSSPINYHNSQQYLYGFIVTFLALFLAFVGCGFSSRRAMDMRRRAVARAAGIEVDGNGTMGGGGWGAGGVNGAFGIGGGRMFRGVGVGGIQEMKKPVWVEVSVDFRRRDEEKQLGRWESMKPLSMAILRGAPSPQPFSKKPRPSTSLSISLPSSPTSPTFDAMPSSSGENPHDPTNTPNMIANSSQPQSETSPPRRSRNLFPFLHLSPLHPSHPSYPGNRPPQSLPHPSSSPVPNPHPPSDSGSPVCAVCITTLISMPQARAISKRDGLDDCVIGVTELEVDAVAGSEAHWMDSPVRVDAG</sequence>
<protein>
    <submittedName>
        <fullName evidence="3">Uncharacterized protein</fullName>
    </submittedName>
</protein>
<keyword evidence="2" id="KW-0472">Membrane</keyword>
<feature type="compositionally biased region" description="Pro residues" evidence="1">
    <location>
        <begin position="258"/>
        <end position="278"/>
    </location>
</feature>
<dbReference type="Proteomes" id="UP000027265">
    <property type="component" value="Unassembled WGS sequence"/>
</dbReference>
<name>A0A067PH94_9AGAM</name>
<accession>A0A067PH94</accession>
<feature type="transmembrane region" description="Helical" evidence="2">
    <location>
        <begin position="52"/>
        <end position="73"/>
    </location>
</feature>
<reference evidence="4" key="1">
    <citation type="journal article" date="2014" name="Proc. Natl. Acad. Sci. U.S.A.">
        <title>Extensive sampling of basidiomycete genomes demonstrates inadequacy of the white-rot/brown-rot paradigm for wood decay fungi.</title>
        <authorList>
            <person name="Riley R."/>
            <person name="Salamov A.A."/>
            <person name="Brown D.W."/>
            <person name="Nagy L.G."/>
            <person name="Floudas D."/>
            <person name="Held B.W."/>
            <person name="Levasseur A."/>
            <person name="Lombard V."/>
            <person name="Morin E."/>
            <person name="Otillar R."/>
            <person name="Lindquist E.A."/>
            <person name="Sun H."/>
            <person name="LaButti K.M."/>
            <person name="Schmutz J."/>
            <person name="Jabbour D."/>
            <person name="Luo H."/>
            <person name="Baker S.E."/>
            <person name="Pisabarro A.G."/>
            <person name="Walton J.D."/>
            <person name="Blanchette R.A."/>
            <person name="Henrissat B."/>
            <person name="Martin F."/>
            <person name="Cullen D."/>
            <person name="Hibbett D.S."/>
            <person name="Grigoriev I.V."/>
        </authorList>
    </citation>
    <scope>NUCLEOTIDE SEQUENCE [LARGE SCALE GENOMIC DNA]</scope>
    <source>
        <strain evidence="4">MUCL 33604</strain>
    </source>
</reference>
<evidence type="ECO:0000313" key="3">
    <source>
        <dbReference type="EMBL" id="KDQ50372.1"/>
    </source>
</evidence>
<keyword evidence="2" id="KW-1133">Transmembrane helix</keyword>
<dbReference type="InParanoid" id="A0A067PH94"/>
<dbReference type="HOGENOM" id="CLU_816522_0_0_1"/>
<dbReference type="EMBL" id="KL197761">
    <property type="protein sequence ID" value="KDQ50372.1"/>
    <property type="molecule type" value="Genomic_DNA"/>
</dbReference>
<keyword evidence="4" id="KW-1185">Reference proteome</keyword>
<feature type="region of interest" description="Disordered" evidence="1">
    <location>
        <begin position="1"/>
        <end position="43"/>
    </location>
</feature>